<sequence length="173" mass="19276">MMATASTICAAAQQLLSRAECEDLLYHEAALLDDWQLDEWFALFAPGATYDVPQAGAADDISSAEALFYIADDYDRLRYRVERLKSPMAHSEWPRSDTARIIGNVRVLGVNEAGVQVRCTYVCYRSKNNVTDTFIGHCLYTLIGEPGAIRIASKRVMLDVNSLRPQGRVSIIL</sequence>
<reference evidence="3 4" key="1">
    <citation type="submission" date="2021-08" db="EMBL/GenBank/DDBJ databases">
        <authorList>
            <person name="Tuo L."/>
        </authorList>
    </citation>
    <scope>NUCLEOTIDE SEQUENCE [LARGE SCALE GENOMIC DNA]</scope>
    <source>
        <strain evidence="3 4">JCM 31229</strain>
    </source>
</reference>
<dbReference type="SUPFAM" id="SSF54427">
    <property type="entry name" value="NTF2-like"/>
    <property type="match status" value="1"/>
</dbReference>
<dbReference type="InterPro" id="IPR032710">
    <property type="entry name" value="NTF2-like_dom_sf"/>
</dbReference>
<comment type="caution">
    <text evidence="3">The sequence shown here is derived from an EMBL/GenBank/DDBJ whole genome shotgun (WGS) entry which is preliminary data.</text>
</comment>
<accession>A0ABS7PTL1</accession>
<dbReference type="InterPro" id="IPR000391">
    <property type="entry name" value="Rng_hydr_dOase-bsu"/>
</dbReference>
<keyword evidence="4" id="KW-1185">Reference proteome</keyword>
<gene>
    <name evidence="3" type="ORF">K7G82_18640</name>
</gene>
<evidence type="ECO:0000256" key="2">
    <source>
        <dbReference type="ARBA" id="ARBA00023002"/>
    </source>
</evidence>
<protein>
    <submittedName>
        <fullName evidence="3">Aromatic-ring-hydroxylating dioxygenase subunit beta</fullName>
    </submittedName>
</protein>
<comment type="similarity">
    <text evidence="1">Belongs to the bacterial ring-hydroxylating dioxygenase beta subunit family.</text>
</comment>
<keyword evidence="2" id="KW-0560">Oxidoreductase</keyword>
<name>A0ABS7PTL1_9SPHN</name>
<dbReference type="Proteomes" id="UP000706039">
    <property type="component" value="Unassembled WGS sequence"/>
</dbReference>
<dbReference type="Pfam" id="PF00866">
    <property type="entry name" value="Ring_hydroxyl_B"/>
    <property type="match status" value="1"/>
</dbReference>
<dbReference type="EMBL" id="JAINVV010000008">
    <property type="protein sequence ID" value="MBY8824329.1"/>
    <property type="molecule type" value="Genomic_DNA"/>
</dbReference>
<dbReference type="PANTHER" id="PTHR41534">
    <property type="entry name" value="BLR3401 PROTEIN"/>
    <property type="match status" value="1"/>
</dbReference>
<dbReference type="PANTHER" id="PTHR41534:SF2">
    <property type="entry name" value="3-PHENYLPROPIONATE_CINNAMIC ACID DIOXYGENASE SUBUNIT BETA"/>
    <property type="match status" value="1"/>
</dbReference>
<dbReference type="RefSeq" id="WP_222991400.1">
    <property type="nucleotide sequence ID" value="NZ_JAINVV010000008.1"/>
</dbReference>
<proteinExistence type="inferred from homology"/>
<keyword evidence="3" id="KW-0223">Dioxygenase</keyword>
<organism evidence="3 4">
    <name type="scientific">Sphingomonas colocasiae</name>
    <dbReference type="NCBI Taxonomy" id="1848973"/>
    <lineage>
        <taxon>Bacteria</taxon>
        <taxon>Pseudomonadati</taxon>
        <taxon>Pseudomonadota</taxon>
        <taxon>Alphaproteobacteria</taxon>
        <taxon>Sphingomonadales</taxon>
        <taxon>Sphingomonadaceae</taxon>
        <taxon>Sphingomonas</taxon>
    </lineage>
</organism>
<evidence type="ECO:0000256" key="1">
    <source>
        <dbReference type="ARBA" id="ARBA00009570"/>
    </source>
</evidence>
<dbReference type="GO" id="GO:0051213">
    <property type="term" value="F:dioxygenase activity"/>
    <property type="evidence" value="ECO:0007669"/>
    <property type="project" value="UniProtKB-KW"/>
</dbReference>
<dbReference type="Gene3D" id="3.10.450.50">
    <property type="match status" value="1"/>
</dbReference>
<dbReference type="CDD" id="cd00667">
    <property type="entry name" value="ring_hydroxylating_dioxygenases_beta"/>
    <property type="match status" value="1"/>
</dbReference>
<evidence type="ECO:0000313" key="4">
    <source>
        <dbReference type="Proteomes" id="UP000706039"/>
    </source>
</evidence>
<evidence type="ECO:0000313" key="3">
    <source>
        <dbReference type="EMBL" id="MBY8824329.1"/>
    </source>
</evidence>